<comment type="caution">
    <text evidence="3">The sequence shown here is derived from an EMBL/GenBank/DDBJ whole genome shotgun (WGS) entry which is preliminary data.</text>
</comment>
<gene>
    <name evidence="3" type="ORF">PAT3040_02706</name>
</gene>
<protein>
    <submittedName>
        <fullName evidence="3">NAD-dependent epimerase</fullName>
    </submittedName>
</protein>
<proteinExistence type="inferred from homology"/>
<organism evidence="3 4">
    <name type="scientific">Paenibacillus agaridevorans</name>
    <dbReference type="NCBI Taxonomy" id="171404"/>
    <lineage>
        <taxon>Bacteria</taxon>
        <taxon>Bacillati</taxon>
        <taxon>Bacillota</taxon>
        <taxon>Bacilli</taxon>
        <taxon>Bacillales</taxon>
        <taxon>Paenibacillaceae</taxon>
        <taxon>Paenibacillus</taxon>
    </lineage>
</organism>
<name>A0A2R5ESY3_9BACL</name>
<dbReference type="AlphaFoldDB" id="A0A2R5ESY3"/>
<evidence type="ECO:0000256" key="1">
    <source>
        <dbReference type="ARBA" id="ARBA00007637"/>
    </source>
</evidence>
<dbReference type="SUPFAM" id="SSF51735">
    <property type="entry name" value="NAD(P)-binding Rossmann-fold domains"/>
    <property type="match status" value="1"/>
</dbReference>
<evidence type="ECO:0000259" key="2">
    <source>
        <dbReference type="Pfam" id="PF01370"/>
    </source>
</evidence>
<dbReference type="Proteomes" id="UP000245202">
    <property type="component" value="Unassembled WGS sequence"/>
</dbReference>
<evidence type="ECO:0000313" key="4">
    <source>
        <dbReference type="Proteomes" id="UP000245202"/>
    </source>
</evidence>
<comment type="similarity">
    <text evidence="1">Belongs to the NAD(P)-dependent epimerase/dehydratase family.</text>
</comment>
<dbReference type="Gene3D" id="3.40.50.720">
    <property type="entry name" value="NAD(P)-binding Rossmann-like Domain"/>
    <property type="match status" value="1"/>
</dbReference>
<dbReference type="RefSeq" id="WP_258234966.1">
    <property type="nucleotide sequence ID" value="NZ_BDQX01000139.1"/>
</dbReference>
<dbReference type="InterPro" id="IPR036291">
    <property type="entry name" value="NAD(P)-bd_dom_sf"/>
</dbReference>
<dbReference type="Pfam" id="PF01370">
    <property type="entry name" value="Epimerase"/>
    <property type="match status" value="1"/>
</dbReference>
<feature type="domain" description="NAD-dependent epimerase/dehydratase" evidence="2">
    <location>
        <begin position="35"/>
        <end position="208"/>
    </location>
</feature>
<dbReference type="PANTHER" id="PTHR43000">
    <property type="entry name" value="DTDP-D-GLUCOSE 4,6-DEHYDRATASE-RELATED"/>
    <property type="match status" value="1"/>
</dbReference>
<dbReference type="InterPro" id="IPR001509">
    <property type="entry name" value="Epimerase_deHydtase"/>
</dbReference>
<keyword evidence="4" id="KW-1185">Reference proteome</keyword>
<evidence type="ECO:0000313" key="3">
    <source>
        <dbReference type="EMBL" id="GBG08138.1"/>
    </source>
</evidence>
<reference evidence="3 4" key="1">
    <citation type="submission" date="2017-08" db="EMBL/GenBank/DDBJ databases">
        <title>Substantial Increase in Enzyme Production by Combined Drug-Resistance Mutations in Paenibacillus agaridevorans.</title>
        <authorList>
            <person name="Tanaka Y."/>
            <person name="Funane K."/>
            <person name="Hosaka T."/>
            <person name="Shiwa Y."/>
            <person name="Fujita N."/>
            <person name="Miyazaki T."/>
            <person name="Yoshikawa H."/>
            <person name="Murakami K."/>
            <person name="Kasahara K."/>
            <person name="Inaoka T."/>
            <person name="Hiraga Y."/>
            <person name="Ochi K."/>
        </authorList>
    </citation>
    <scope>NUCLEOTIDE SEQUENCE [LARGE SCALE GENOMIC DNA]</scope>
    <source>
        <strain evidence="3 4">T-3040</strain>
    </source>
</reference>
<accession>A0A2R5ESY3</accession>
<sequence length="296" mass="34009">MSMHSRQVKNILITAKNSYIGNSFAKWVKDHPEYTIEFITCRNDEWKESTFTNYDVILHVAGIAHVKAKKYQEDLYYKINTDLTIAIANKAKSEGVKQFIFLSSMIVYGESNADNQSTIVNSLTPPHPYGYYGDSKRQAEIGITYLQDENFNISIIRPPMIYGLGSKGNFPKLAKIAKFIPVFPKIDGIRSMLYIDNLCEFIRMIIKDEAPGVFHPQNTEYVNVTDLFCYIRNVNGKKTAVTKLFNPIIRIIGKKVDSINKLFGTFVYEHELSKYDSEYCITNFKDSIRVIEGREK</sequence>
<dbReference type="EMBL" id="BDQX01000139">
    <property type="protein sequence ID" value="GBG08138.1"/>
    <property type="molecule type" value="Genomic_DNA"/>
</dbReference>